<evidence type="ECO:0000313" key="4">
    <source>
        <dbReference type="Proteomes" id="UP000323067"/>
    </source>
</evidence>
<dbReference type="PRINTS" id="PR00929">
    <property type="entry name" value="ATHOOK"/>
</dbReference>
<dbReference type="VEuPathDB" id="FungiDB:A9K55_007544"/>
<feature type="compositionally biased region" description="Basic residues" evidence="1">
    <location>
        <begin position="310"/>
        <end position="319"/>
    </location>
</feature>
<feature type="region of interest" description="Disordered" evidence="1">
    <location>
        <begin position="160"/>
        <end position="199"/>
    </location>
</feature>
<feature type="region of interest" description="Disordered" evidence="1">
    <location>
        <begin position="598"/>
        <end position="619"/>
    </location>
</feature>
<dbReference type="GO" id="GO:0003743">
    <property type="term" value="F:translation initiation factor activity"/>
    <property type="evidence" value="ECO:0007669"/>
    <property type="project" value="UniProtKB-KW"/>
</dbReference>
<feature type="compositionally biased region" description="Basic and acidic residues" evidence="1">
    <location>
        <begin position="671"/>
        <end position="680"/>
    </location>
</feature>
<feature type="region of interest" description="Disordered" evidence="1">
    <location>
        <begin position="270"/>
        <end position="343"/>
    </location>
</feature>
<feature type="region of interest" description="Disordered" evidence="1">
    <location>
        <begin position="379"/>
        <end position="437"/>
    </location>
</feature>
<dbReference type="Proteomes" id="UP000323067">
    <property type="component" value="Chromosome vii"/>
</dbReference>
<evidence type="ECO:0000256" key="1">
    <source>
        <dbReference type="SAM" id="MobiDB-lite"/>
    </source>
</evidence>
<dbReference type="AlphaFoldDB" id="A0A2H4SKV0"/>
<gene>
    <name evidence="3" type="ORF">A9K55_007544</name>
</gene>
<feature type="region of interest" description="Disordered" evidence="1">
    <location>
        <begin position="633"/>
        <end position="680"/>
    </location>
</feature>
<dbReference type="GO" id="GO:0003677">
    <property type="term" value="F:DNA binding"/>
    <property type="evidence" value="ECO:0007669"/>
    <property type="project" value="InterPro"/>
</dbReference>
<dbReference type="EMBL" id="CP023324">
    <property type="protein sequence ID" value="ATY63737.1"/>
    <property type="molecule type" value="Genomic_DNA"/>
</dbReference>
<evidence type="ECO:0000313" key="3">
    <source>
        <dbReference type="EMBL" id="ATY63737.1"/>
    </source>
</evidence>
<feature type="compositionally biased region" description="Basic residues" evidence="1">
    <location>
        <begin position="286"/>
        <end position="299"/>
    </location>
</feature>
<proteinExistence type="predicted"/>
<feature type="compositionally biased region" description="Low complexity" evidence="1">
    <location>
        <begin position="385"/>
        <end position="411"/>
    </location>
</feature>
<dbReference type="Pfam" id="PF10680">
    <property type="entry name" value="RRN9"/>
    <property type="match status" value="1"/>
</dbReference>
<keyword evidence="3" id="KW-0396">Initiation factor</keyword>
<keyword evidence="3" id="KW-0648">Protein biosynthesis</keyword>
<dbReference type="VEuPathDB" id="FungiDB:CCM_00053"/>
<evidence type="ECO:0000259" key="2">
    <source>
        <dbReference type="Pfam" id="PF10680"/>
    </source>
</evidence>
<feature type="compositionally biased region" description="Basic residues" evidence="1">
    <location>
        <begin position="532"/>
        <end position="542"/>
    </location>
</feature>
<accession>A0A2H4SKV0</accession>
<dbReference type="OrthoDB" id="5412288at2759"/>
<reference evidence="3 4" key="1">
    <citation type="journal article" date="2017" name="BMC Genomics">
        <title>Chromosome level assembly and secondary metabolite potential of the parasitic fungus Cordyceps militaris.</title>
        <authorList>
            <person name="Kramer G.J."/>
            <person name="Nodwell J.R."/>
        </authorList>
    </citation>
    <scope>NUCLEOTIDE SEQUENCE [LARGE SCALE GENOMIC DNA]</scope>
    <source>
        <strain evidence="3 4">ATCC 34164</strain>
    </source>
</reference>
<dbReference type="InterPro" id="IPR017956">
    <property type="entry name" value="AT_hook_DNA-bd_motif"/>
</dbReference>
<feature type="compositionally biased region" description="Basic and acidic residues" evidence="1">
    <location>
        <begin position="412"/>
        <end position="426"/>
    </location>
</feature>
<organism evidence="3 4">
    <name type="scientific">Cordyceps militaris</name>
    <name type="common">Caterpillar fungus</name>
    <name type="synonym">Clavaria militaris</name>
    <dbReference type="NCBI Taxonomy" id="73501"/>
    <lineage>
        <taxon>Eukaryota</taxon>
        <taxon>Fungi</taxon>
        <taxon>Dikarya</taxon>
        <taxon>Ascomycota</taxon>
        <taxon>Pezizomycotina</taxon>
        <taxon>Sordariomycetes</taxon>
        <taxon>Hypocreomycetidae</taxon>
        <taxon>Hypocreales</taxon>
        <taxon>Cordycipitaceae</taxon>
        <taxon>Cordyceps</taxon>
    </lineage>
</organism>
<dbReference type="InterPro" id="IPR019622">
    <property type="entry name" value="Rrn9_dom"/>
</dbReference>
<name>A0A2H4SKV0_CORMI</name>
<feature type="domain" description="Rrn9" evidence="2">
    <location>
        <begin position="54"/>
        <end position="112"/>
    </location>
</feature>
<protein>
    <submittedName>
        <fullName evidence="3">RNA polymerase I specific transcription initiation factor</fullName>
    </submittedName>
</protein>
<sequence>MSQPEVAWDLDSDEIASIASEELHENRPNRWKGSKSTWRDITEEERLLWRFMKQLQDEDLGVHLYNAFALKKRAADPETAKEFLVQTEDGQETIWTPPKWWTAWPLRQKHLPPVGLFNNDGDGQDEFIFRRNEDVAPSSELRSEVTATILRIAKERFSRRNPPQPIVPSIETPASPRLGEDSDGSSSTESELESQPSVQQAIDVSIAEDEPHPQRKNKADKTYDGVVSADDQLSATLLKPSVQHILTLVDKTLTALHNMRAAGLTYLSDSSVAETPDGSDTERDTKPRKRGRGRPRLPPRRNAATAPSGSKRRRGRPKKVPTDSKPRRGRPKKVHVPEPGETLEEMELRVARLNHRRLPTTEVDREAAFEDWLRGDKQFAREQRQPSSRRLSEQRQPSSRRLSEQRQPSSRRLSEELRDSADRTAGEGDDDGENKTNAERRIRRWGLRDWSEVVAAATLAGFPPRVIQRTAQRCANLFEQGMTFTHLDEVPAARAAASICTTTYRPEPIRLSASPSGDSDSDNGSDNDRKRAANLKQHRLRQRSREGTLPSEEDDSSRSRSRSRSRSGGVLFFCPQAWCNRAASGFSRRDNLRRHMRLKHPECDKHPATTAPQAAGDSEDETLGAVHVDGFLRTINPGRGWRGDSAVRGRKRGVSPGPGTPPPAGRRPGKKEKAPLNECE</sequence>
<feature type="region of interest" description="Disordered" evidence="1">
    <location>
        <begin position="508"/>
        <end position="566"/>
    </location>
</feature>